<evidence type="ECO:0000313" key="3">
    <source>
        <dbReference type="Proteomes" id="UP000233762"/>
    </source>
</evidence>
<dbReference type="SUPFAM" id="SSF48239">
    <property type="entry name" value="Terpenoid cyclases/Protein prenyltransferases"/>
    <property type="match status" value="1"/>
</dbReference>
<accession>A0A2N3R4H0</accession>
<evidence type="ECO:0000313" key="2">
    <source>
        <dbReference type="EMBL" id="PKV03523.1"/>
    </source>
</evidence>
<dbReference type="AlphaFoldDB" id="A0A2N3R4H0"/>
<dbReference type="EMBL" id="PCHH01000004">
    <property type="protein sequence ID" value="PKV03523.1"/>
    <property type="molecule type" value="Genomic_DNA"/>
</dbReference>
<gene>
    <name evidence="2" type="ORF">CQR50_1231</name>
</gene>
<comment type="caution">
    <text evidence="2">The sequence shown here is derived from an EMBL/GenBank/DDBJ whole genome shotgun (WGS) entry which is preliminary data.</text>
</comment>
<name>A0A2N3R4H0_9BIFI</name>
<sequence length="336" mass="37172">MDHSHHTLYPMGMESTAQQQEPMCESAARFIEQHARPLELAQYHTFFADGDPNDVVKALLPFQNVDGGFGHALEPDNWNPGSTPITTNDALLRLYDAGALDLNSDTAKRIAQYLLSGAEFDPHAMRWRFAVSGNIDHPHAIWWERHGDGIFGWNPTVSLAAFLVCMHAEGPWETLLAEAFDTLEQSGASSGDELTCFMFAWELLNREQIDGIIDIDRSRTAIIRAIDATVCRDTTRYSIEYVTMPSTFFRSADSPFLVASFMPLIQAELETLPAGRLRTVGSTSAGSGIPTIWRPSRRPGNGGALASHWTSSGFSPRSRSVDEPSVLCSRSPERVE</sequence>
<organism evidence="2 3">
    <name type="scientific">Bifidobacterium pseudolongum subsp. globosum</name>
    <dbReference type="NCBI Taxonomy" id="1690"/>
    <lineage>
        <taxon>Bacteria</taxon>
        <taxon>Bacillati</taxon>
        <taxon>Actinomycetota</taxon>
        <taxon>Actinomycetes</taxon>
        <taxon>Bifidobacteriales</taxon>
        <taxon>Bifidobacteriaceae</taxon>
        <taxon>Bifidobacterium</taxon>
    </lineage>
</organism>
<proteinExistence type="predicted"/>
<feature type="region of interest" description="Disordered" evidence="1">
    <location>
        <begin position="283"/>
        <end position="336"/>
    </location>
</feature>
<protein>
    <submittedName>
        <fullName evidence="2">Uncharacterized protein</fullName>
    </submittedName>
</protein>
<evidence type="ECO:0000256" key="1">
    <source>
        <dbReference type="SAM" id="MobiDB-lite"/>
    </source>
</evidence>
<reference evidence="2 3" key="1">
    <citation type="submission" date="2017-10" db="EMBL/GenBank/DDBJ databases">
        <title>Bifidobacterium genomics.</title>
        <authorList>
            <person name="Lugli G.A."/>
            <person name="Milani C."/>
            <person name="Mancabelli L."/>
        </authorList>
    </citation>
    <scope>NUCLEOTIDE SEQUENCE [LARGE SCALE GENOMIC DNA]</scope>
    <source>
        <strain evidence="2 3">1520B</strain>
    </source>
</reference>
<feature type="compositionally biased region" description="Polar residues" evidence="1">
    <location>
        <begin position="308"/>
        <end position="318"/>
    </location>
</feature>
<dbReference type="Proteomes" id="UP000233762">
    <property type="component" value="Unassembled WGS sequence"/>
</dbReference>
<dbReference type="InterPro" id="IPR008930">
    <property type="entry name" value="Terpenoid_cyclase/PrenylTrfase"/>
</dbReference>